<gene>
    <name evidence="1" type="ORF">J2Z37_003766</name>
</gene>
<protein>
    <submittedName>
        <fullName evidence="1">Uncharacterized protein</fullName>
    </submittedName>
</protein>
<comment type="caution">
    <text evidence="1">The sequence shown here is derived from an EMBL/GenBank/DDBJ whole genome shotgun (WGS) entry which is preliminary data.</text>
</comment>
<accession>A0ABS4GU01</accession>
<dbReference type="Proteomes" id="UP001519343">
    <property type="component" value="Unassembled WGS sequence"/>
</dbReference>
<dbReference type="RefSeq" id="WP_209811766.1">
    <property type="nucleotide sequence ID" value="NZ_JAGGKT010000013.1"/>
</dbReference>
<keyword evidence="2" id="KW-1185">Reference proteome</keyword>
<evidence type="ECO:0000313" key="2">
    <source>
        <dbReference type="Proteomes" id="UP001519343"/>
    </source>
</evidence>
<name>A0ABS4GU01_9BACL</name>
<sequence>MIPFSHTLPYERIGSDLYIHECPFCGSERILLTWRLKDLDGVKERIKKALVMPCCHEKLMIIDADSDYLLADTPIRR</sequence>
<dbReference type="EMBL" id="JAGGKT010000013">
    <property type="protein sequence ID" value="MBP1933753.1"/>
    <property type="molecule type" value="Genomic_DNA"/>
</dbReference>
<organism evidence="1 2">
    <name type="scientific">Ammoniphilus resinae</name>
    <dbReference type="NCBI Taxonomy" id="861532"/>
    <lineage>
        <taxon>Bacteria</taxon>
        <taxon>Bacillati</taxon>
        <taxon>Bacillota</taxon>
        <taxon>Bacilli</taxon>
        <taxon>Bacillales</taxon>
        <taxon>Paenibacillaceae</taxon>
        <taxon>Aneurinibacillus group</taxon>
        <taxon>Ammoniphilus</taxon>
    </lineage>
</organism>
<reference evidence="1 2" key="1">
    <citation type="submission" date="2021-03" db="EMBL/GenBank/DDBJ databases">
        <title>Genomic Encyclopedia of Type Strains, Phase IV (KMG-IV): sequencing the most valuable type-strain genomes for metagenomic binning, comparative biology and taxonomic classification.</title>
        <authorList>
            <person name="Goeker M."/>
        </authorList>
    </citation>
    <scope>NUCLEOTIDE SEQUENCE [LARGE SCALE GENOMIC DNA]</scope>
    <source>
        <strain evidence="1 2">DSM 24738</strain>
    </source>
</reference>
<evidence type="ECO:0000313" key="1">
    <source>
        <dbReference type="EMBL" id="MBP1933753.1"/>
    </source>
</evidence>
<proteinExistence type="predicted"/>